<evidence type="ECO:0000259" key="2">
    <source>
        <dbReference type="PROSITE" id="PS50894"/>
    </source>
</evidence>
<dbReference type="Proteomes" id="UP001158067">
    <property type="component" value="Unassembled WGS sequence"/>
</dbReference>
<evidence type="ECO:0000313" key="4">
    <source>
        <dbReference type="Proteomes" id="UP001158067"/>
    </source>
</evidence>
<keyword evidence="1" id="KW-0597">Phosphoprotein</keyword>
<sequence>MVQRFSVALARLAGDEDLLIAMATMVTDDAPEVIVRLEQQLEQTEMEEAAASAHKLKGMLSTFETDSPVAELEEVVHAARGGNSRQASESFQACRVPIHELLREIAALKN</sequence>
<dbReference type="InterPro" id="IPR008207">
    <property type="entry name" value="Sig_transdc_His_kin_Hpt_dom"/>
</dbReference>
<keyword evidence="4" id="KW-1185">Reference proteome</keyword>
<feature type="domain" description="HPt" evidence="2">
    <location>
        <begin position="15"/>
        <end position="110"/>
    </location>
</feature>
<feature type="modified residue" description="Phosphohistidine" evidence="1">
    <location>
        <position position="54"/>
    </location>
</feature>
<dbReference type="EMBL" id="FXUG01000006">
    <property type="protein sequence ID" value="SMP59291.1"/>
    <property type="molecule type" value="Genomic_DNA"/>
</dbReference>
<organism evidence="3 4">
    <name type="scientific">Neorhodopirellula lusitana</name>
    <dbReference type="NCBI Taxonomy" id="445327"/>
    <lineage>
        <taxon>Bacteria</taxon>
        <taxon>Pseudomonadati</taxon>
        <taxon>Planctomycetota</taxon>
        <taxon>Planctomycetia</taxon>
        <taxon>Pirellulales</taxon>
        <taxon>Pirellulaceae</taxon>
        <taxon>Neorhodopirellula</taxon>
    </lineage>
</organism>
<dbReference type="Gene3D" id="1.20.120.160">
    <property type="entry name" value="HPT domain"/>
    <property type="match status" value="1"/>
</dbReference>
<protein>
    <submittedName>
        <fullName evidence="3">Hpt domain-containing protein</fullName>
    </submittedName>
</protein>
<evidence type="ECO:0000256" key="1">
    <source>
        <dbReference type="PROSITE-ProRule" id="PRU00110"/>
    </source>
</evidence>
<evidence type="ECO:0000313" key="3">
    <source>
        <dbReference type="EMBL" id="SMP59291.1"/>
    </source>
</evidence>
<comment type="caution">
    <text evidence="3">The sequence shown here is derived from an EMBL/GenBank/DDBJ whole genome shotgun (WGS) entry which is preliminary data.</text>
</comment>
<name>A0ABY1Q4M7_9BACT</name>
<dbReference type="PROSITE" id="PS50894">
    <property type="entry name" value="HPT"/>
    <property type="match status" value="1"/>
</dbReference>
<proteinExistence type="predicted"/>
<gene>
    <name evidence="3" type="ORF">SAMN06265222_106204</name>
</gene>
<accession>A0ABY1Q4M7</accession>
<dbReference type="SUPFAM" id="SSF47226">
    <property type="entry name" value="Histidine-containing phosphotransfer domain, HPT domain"/>
    <property type="match status" value="1"/>
</dbReference>
<reference evidence="3 4" key="1">
    <citation type="submission" date="2017-05" db="EMBL/GenBank/DDBJ databases">
        <authorList>
            <person name="Varghese N."/>
            <person name="Submissions S."/>
        </authorList>
    </citation>
    <scope>NUCLEOTIDE SEQUENCE [LARGE SCALE GENOMIC DNA]</scope>
    <source>
        <strain evidence="3 4">DSM 25457</strain>
    </source>
</reference>
<dbReference type="InterPro" id="IPR036641">
    <property type="entry name" value="HPT_dom_sf"/>
</dbReference>
<dbReference type="Pfam" id="PF01627">
    <property type="entry name" value="Hpt"/>
    <property type="match status" value="1"/>
</dbReference>